<gene>
    <name evidence="8" type="ORF">UFOPK2252_00346</name>
    <name evidence="7" type="ORF">UFOPK4171_00584</name>
</gene>
<dbReference type="EMBL" id="CAEZWN010000019">
    <property type="protein sequence ID" value="CAB4651092.1"/>
    <property type="molecule type" value="Genomic_DNA"/>
</dbReference>
<dbReference type="InterPro" id="IPR049453">
    <property type="entry name" value="Memb_transporter_dom"/>
</dbReference>
<feature type="domain" description="Integral membrane bound transporter" evidence="6">
    <location>
        <begin position="33"/>
        <end position="152"/>
    </location>
</feature>
<comment type="subcellular location">
    <subcellularLocation>
        <location evidence="1">Membrane</location>
        <topology evidence="1">Multi-pass membrane protein</topology>
    </subcellularLocation>
</comment>
<protein>
    <submittedName>
        <fullName evidence="7">Unannotated protein</fullName>
    </submittedName>
</protein>
<reference evidence="7" key="1">
    <citation type="submission" date="2020-05" db="EMBL/GenBank/DDBJ databases">
        <authorList>
            <person name="Chiriac C."/>
            <person name="Salcher M."/>
            <person name="Ghai R."/>
            <person name="Kavagutti S V."/>
        </authorList>
    </citation>
    <scope>NUCLEOTIDE SEQUENCE</scope>
</reference>
<evidence type="ECO:0000256" key="1">
    <source>
        <dbReference type="ARBA" id="ARBA00004141"/>
    </source>
</evidence>
<feature type="transmembrane region" description="Helical" evidence="5">
    <location>
        <begin position="113"/>
        <end position="131"/>
    </location>
</feature>
<dbReference type="GO" id="GO:0016020">
    <property type="term" value="C:membrane"/>
    <property type="evidence" value="ECO:0007669"/>
    <property type="project" value="UniProtKB-SubCell"/>
</dbReference>
<feature type="transmembrane region" description="Helical" evidence="5">
    <location>
        <begin position="89"/>
        <end position="108"/>
    </location>
</feature>
<dbReference type="Pfam" id="PF13515">
    <property type="entry name" value="FUSC_2"/>
    <property type="match status" value="1"/>
</dbReference>
<feature type="transmembrane region" description="Helical" evidence="5">
    <location>
        <begin position="66"/>
        <end position="83"/>
    </location>
</feature>
<dbReference type="AlphaFoldDB" id="A0A6J5Z8A0"/>
<evidence type="ECO:0000313" key="7">
    <source>
        <dbReference type="EMBL" id="CAB4338861.1"/>
    </source>
</evidence>
<feature type="transmembrane region" description="Helical" evidence="5">
    <location>
        <begin position="18"/>
        <end position="36"/>
    </location>
</feature>
<organism evidence="7">
    <name type="scientific">freshwater metagenome</name>
    <dbReference type="NCBI Taxonomy" id="449393"/>
    <lineage>
        <taxon>unclassified sequences</taxon>
        <taxon>metagenomes</taxon>
        <taxon>ecological metagenomes</taxon>
    </lineage>
</organism>
<feature type="transmembrane region" description="Helical" evidence="5">
    <location>
        <begin position="42"/>
        <end position="59"/>
    </location>
</feature>
<evidence type="ECO:0000256" key="4">
    <source>
        <dbReference type="ARBA" id="ARBA00023136"/>
    </source>
</evidence>
<keyword evidence="3 5" id="KW-1133">Transmembrane helix</keyword>
<feature type="transmembrane region" description="Helical" evidence="5">
    <location>
        <begin position="137"/>
        <end position="155"/>
    </location>
</feature>
<keyword evidence="2 5" id="KW-0812">Transmembrane</keyword>
<proteinExistence type="predicted"/>
<evidence type="ECO:0000313" key="8">
    <source>
        <dbReference type="EMBL" id="CAB4651092.1"/>
    </source>
</evidence>
<dbReference type="EMBL" id="CAESAM010000040">
    <property type="protein sequence ID" value="CAB4338861.1"/>
    <property type="molecule type" value="Genomic_DNA"/>
</dbReference>
<evidence type="ECO:0000256" key="3">
    <source>
        <dbReference type="ARBA" id="ARBA00022989"/>
    </source>
</evidence>
<sequence length="397" mass="43122">MIKTSVRFINLFVKRKAWIRRVIVASLASATAWIVGDQLVPNGGLVAAIVCALSIRISLYKSVREGFGQIIGTAIGASVALLTVHYFNFGFIAVGATVFLCSVVARGLRLGEVASVNVPVTALIVIGPGLSGSTATHRLSSTLIGAAIAIVFSYFSHAKTPAGRTIDQISRIGKKSAELLIEMSEGVASSFTQKQAGNWLAKARLLVEEIPDLRSQAIEAREYAKWSPLVEEQEADALYVSGVAIEHMVVQVRTIARRLFDASQDKARIDIVNRAIAHALSATSVAISEKIELIKLPEHDHAKDGIAEELQQVADNLTEELILRNQQLPRDQFVRCISLVSAISIIAASLDESSPALRNVKTPEDASSQPIMGYSPITKTSKWSKRMWIATRKFLLR</sequence>
<name>A0A6J5Z8A0_9ZZZZ</name>
<evidence type="ECO:0000259" key="6">
    <source>
        <dbReference type="Pfam" id="PF13515"/>
    </source>
</evidence>
<evidence type="ECO:0000256" key="5">
    <source>
        <dbReference type="SAM" id="Phobius"/>
    </source>
</evidence>
<evidence type="ECO:0000256" key="2">
    <source>
        <dbReference type="ARBA" id="ARBA00022692"/>
    </source>
</evidence>
<accession>A0A6J5Z8A0</accession>
<keyword evidence="4 5" id="KW-0472">Membrane</keyword>